<organism evidence="3 4">
    <name type="scientific">Dermatophagoides pteronyssinus</name>
    <name type="common">European house dust mite</name>
    <dbReference type="NCBI Taxonomy" id="6956"/>
    <lineage>
        <taxon>Eukaryota</taxon>
        <taxon>Metazoa</taxon>
        <taxon>Ecdysozoa</taxon>
        <taxon>Arthropoda</taxon>
        <taxon>Chelicerata</taxon>
        <taxon>Arachnida</taxon>
        <taxon>Acari</taxon>
        <taxon>Acariformes</taxon>
        <taxon>Sarcoptiformes</taxon>
        <taxon>Astigmata</taxon>
        <taxon>Psoroptidia</taxon>
        <taxon>Analgoidea</taxon>
        <taxon>Pyroglyphidae</taxon>
        <taxon>Dermatophagoidinae</taxon>
        <taxon>Dermatophagoides</taxon>
    </lineage>
</organism>
<reference evidence="4" key="1">
    <citation type="submission" date="2025-08" db="UniProtKB">
        <authorList>
            <consortium name="RefSeq"/>
        </authorList>
    </citation>
    <scope>IDENTIFICATION</scope>
    <source>
        <strain evidence="4">Airmid</strain>
    </source>
</reference>
<keyword evidence="2" id="KW-0812">Transmembrane</keyword>
<keyword evidence="2" id="KW-0472">Membrane</keyword>
<dbReference type="InParanoid" id="A0A6P6XW37"/>
<proteinExistence type="predicted"/>
<evidence type="ECO:0000256" key="1">
    <source>
        <dbReference type="SAM" id="MobiDB-lite"/>
    </source>
</evidence>
<feature type="compositionally biased region" description="Basic residues" evidence="1">
    <location>
        <begin position="155"/>
        <end position="166"/>
    </location>
</feature>
<dbReference type="AlphaFoldDB" id="A0A6P6XW37"/>
<keyword evidence="2" id="KW-1133">Transmembrane helix</keyword>
<feature type="transmembrane region" description="Helical" evidence="2">
    <location>
        <begin position="120"/>
        <end position="142"/>
    </location>
</feature>
<dbReference type="Proteomes" id="UP000515146">
    <property type="component" value="Unplaced"/>
</dbReference>
<gene>
    <name evidence="4" type="primary">LOC113791641</name>
</gene>
<evidence type="ECO:0000256" key="2">
    <source>
        <dbReference type="SAM" id="Phobius"/>
    </source>
</evidence>
<feature type="compositionally biased region" description="Low complexity" evidence="1">
    <location>
        <begin position="170"/>
        <end position="183"/>
    </location>
</feature>
<sequence>MLLDPQETSSLNRLIVRQIGCNNRSRLANLNGNKLILCSSINRGESIKYDWVDTMTINGLSSASSIVNNISSSSDNNESWSSTSFKHINNTGIDSTNIDHQRISTPVFHIFYSTEYSDSIIYIMAVLCIYFLLFSLLIYANWTSFNHNNNDNDKKSRKKRKRKQHKRENNNNNNNVVNGNNNQVIPKPKFHLVNFFGKQTPETTTTTLSHADYNLIRIDPMIIERNDHHHNRPFGLIYVVTTIIPNTIKSSLKRLVTKFNQRQKRPIITSTDSGAPPDNHEQTIKFMDQYSQNQNRPEFI</sequence>
<dbReference type="OrthoDB" id="6513988at2759"/>
<dbReference type="KEGG" id="dpte:113791641"/>
<feature type="region of interest" description="Disordered" evidence="1">
    <location>
        <begin position="149"/>
        <end position="184"/>
    </location>
</feature>
<name>A0A6P6XW37_DERPT</name>
<evidence type="ECO:0000313" key="3">
    <source>
        <dbReference type="Proteomes" id="UP000515146"/>
    </source>
</evidence>
<dbReference type="RefSeq" id="XP_027197238.1">
    <property type="nucleotide sequence ID" value="XM_027341437.1"/>
</dbReference>
<protein>
    <submittedName>
        <fullName evidence="4">GATA zinc finger domain-containing protein 8-like isoform X1</fullName>
    </submittedName>
</protein>
<keyword evidence="3" id="KW-1185">Reference proteome</keyword>
<evidence type="ECO:0000313" key="4">
    <source>
        <dbReference type="RefSeq" id="XP_027197238.1"/>
    </source>
</evidence>
<accession>A0A6P6XW37</accession>